<feature type="domain" description="Putative DNA-binding" evidence="1">
    <location>
        <begin position="7"/>
        <end position="90"/>
    </location>
</feature>
<proteinExistence type="predicted"/>
<dbReference type="InterPro" id="IPR044922">
    <property type="entry name" value="DUF2063_N_sf"/>
</dbReference>
<organism evidence="2 3">
    <name type="scientific">Ancylobacter koreensis</name>
    <dbReference type="NCBI Taxonomy" id="266121"/>
    <lineage>
        <taxon>Bacteria</taxon>
        <taxon>Pseudomonadati</taxon>
        <taxon>Pseudomonadota</taxon>
        <taxon>Alphaproteobacteria</taxon>
        <taxon>Hyphomicrobiales</taxon>
        <taxon>Xanthobacteraceae</taxon>
        <taxon>Ancylobacter</taxon>
    </lineage>
</organism>
<comment type="caution">
    <text evidence="2">The sequence shown here is derived from an EMBL/GenBank/DDBJ whole genome shotgun (WGS) entry which is preliminary data.</text>
</comment>
<dbReference type="InterPro" id="IPR018640">
    <property type="entry name" value="DUF2063"/>
</dbReference>
<keyword evidence="2" id="KW-0238">DNA-binding</keyword>
<dbReference type="RefSeq" id="WP_247202245.1">
    <property type="nucleotide sequence ID" value="NZ_JALKCG010000008.1"/>
</dbReference>
<sequence>MSGFAIFAAGLTAPERRPPAGLAGPSERRFAVYRNNVAVGLIRALETRFPAVRSLVGEEFFGAMARDFIRSHPPASPVLAGFGDELPGFLAGFEPAADLPYLADIARIEAARTRAYHAADLARLDASVFAALPPDALERLRITLHPAATVVRSIHPVWDILAAASGAGDVTEWTPQAVLIDRPHLDVVMRPLPVGTAAFLAALAADAPLGDAATSASAADPAFNPTAALLDLIGGALAIQIHLPEESLT</sequence>
<dbReference type="Gene3D" id="1.10.150.690">
    <property type="entry name" value="DUF2063"/>
    <property type="match status" value="1"/>
</dbReference>
<reference evidence="3" key="1">
    <citation type="submission" date="2023-07" db="EMBL/GenBank/DDBJ databases">
        <title>Ancylobacter moscoviensis sp. nov., facultatively methylotrophic bacteria from activated sludge and the reclassification of Starkeya novella (Starkey 1934) Kelly et al. 2000 as Ancylobacter novellus comb. nov., Starkeya koreensis Im et al. 2006 as Ancylobacter koreensis comb.nov., Angulomicrobium tetraedrale Vasil'eva et al. 1986 as Ancylobacter tetraedralis comb. nov., Angulomicrobium amanitiforme Fritz et al. 2004 as Ancylobacter amanitiformis comb. nov. and Methylorhabdus multivorans Doronina et al. 1996 as Ancylobacter multivorans comb. nov. and emended description of the genus Ancylobacter.</title>
        <authorList>
            <person name="Doronina N."/>
            <person name="Chemodurova A."/>
            <person name="Grouzdev D."/>
            <person name="Koziaeva V."/>
            <person name="Shi W."/>
            <person name="Wu L."/>
            <person name="Kaparullina E."/>
        </authorList>
    </citation>
    <scope>NUCLEOTIDE SEQUENCE [LARGE SCALE GENOMIC DNA]</scope>
    <source>
        <strain evidence="3">Jip08</strain>
    </source>
</reference>
<evidence type="ECO:0000259" key="1">
    <source>
        <dbReference type="Pfam" id="PF09836"/>
    </source>
</evidence>
<accession>A0ABT0DRJ9</accession>
<name>A0ABT0DRJ9_9HYPH</name>
<evidence type="ECO:0000313" key="2">
    <source>
        <dbReference type="EMBL" id="MCK0209747.1"/>
    </source>
</evidence>
<dbReference type="GO" id="GO:0003677">
    <property type="term" value="F:DNA binding"/>
    <property type="evidence" value="ECO:0007669"/>
    <property type="project" value="UniProtKB-KW"/>
</dbReference>
<dbReference type="EMBL" id="JALKCG010000008">
    <property type="protein sequence ID" value="MCK0209747.1"/>
    <property type="molecule type" value="Genomic_DNA"/>
</dbReference>
<gene>
    <name evidence="2" type="ORF">MWN33_17065</name>
</gene>
<protein>
    <submittedName>
        <fullName evidence="2">DNA-binding domain-containing protein</fullName>
    </submittedName>
</protein>
<evidence type="ECO:0000313" key="3">
    <source>
        <dbReference type="Proteomes" id="UP001202867"/>
    </source>
</evidence>
<keyword evidence="3" id="KW-1185">Reference proteome</keyword>
<dbReference type="Proteomes" id="UP001202867">
    <property type="component" value="Unassembled WGS sequence"/>
</dbReference>
<dbReference type="Pfam" id="PF09836">
    <property type="entry name" value="DUF2063"/>
    <property type="match status" value="1"/>
</dbReference>